<evidence type="ECO:0008006" key="3">
    <source>
        <dbReference type="Google" id="ProtNLM"/>
    </source>
</evidence>
<proteinExistence type="predicted"/>
<gene>
    <name evidence="1" type="ORF">Ae201684_011315</name>
</gene>
<evidence type="ECO:0000313" key="1">
    <source>
        <dbReference type="EMBL" id="KAF0731412.1"/>
    </source>
</evidence>
<reference evidence="1 2" key="1">
    <citation type="submission" date="2019-07" db="EMBL/GenBank/DDBJ databases">
        <title>Genomics analysis of Aphanomyces spp. identifies a new class of oomycete effector associated with host adaptation.</title>
        <authorList>
            <person name="Gaulin E."/>
        </authorList>
    </citation>
    <scope>NUCLEOTIDE SEQUENCE [LARGE SCALE GENOMIC DNA]</scope>
    <source>
        <strain evidence="1 2">ATCC 201684</strain>
    </source>
</reference>
<evidence type="ECO:0000313" key="2">
    <source>
        <dbReference type="Proteomes" id="UP000481153"/>
    </source>
</evidence>
<dbReference type="EMBL" id="VJMJ01000143">
    <property type="protein sequence ID" value="KAF0731412.1"/>
    <property type="molecule type" value="Genomic_DNA"/>
</dbReference>
<sequence>MVSLLPFDIVVKIVFFVREWNVLLALLEALRPMNCLGPLESLWRLHLQNWRESNLWPILNLTNMNEASRVHIEKIAKFYSQVIVHVTTNADWACQYIHPNAVVGMRGGCFKDLNKDMLAKWKDIRVVAIDEKVFTLPNYLVYFPHLIYITCQDCTRQMATAIFDYAASSTTLRTLEVEACEDFTDGYSPITSTMADNLYKWIASQPIESITIKYFVWEVYSQRHAVVSSALAKFSLKKLEMDEKYASGWCFVGNYDRAKKVLQLEVFDPRNYGFENLDLLIDYIGSLEPLLDTDITDLELFDFVSEGFGDLWPLFVPMVQRLQLEKLTVYIDNVTVADAVKVVESLQNASTLESLSIVKLWTKLPMDVVLTLLHRVSSSVKRLPVVCEMTLIAEPYSREDSMILQDLARKRGIDLLL</sequence>
<dbReference type="VEuPathDB" id="FungiDB:AeMF1_008269"/>
<name>A0A6G0WV37_9STRA</name>
<organism evidence="1 2">
    <name type="scientific">Aphanomyces euteiches</name>
    <dbReference type="NCBI Taxonomy" id="100861"/>
    <lineage>
        <taxon>Eukaryota</taxon>
        <taxon>Sar</taxon>
        <taxon>Stramenopiles</taxon>
        <taxon>Oomycota</taxon>
        <taxon>Saprolegniomycetes</taxon>
        <taxon>Saprolegniales</taxon>
        <taxon>Verrucalvaceae</taxon>
        <taxon>Aphanomyces</taxon>
    </lineage>
</organism>
<dbReference type="VEuPathDB" id="FungiDB:AeMF1_018007"/>
<dbReference type="AlphaFoldDB" id="A0A6G0WV37"/>
<protein>
    <recommendedName>
        <fullName evidence="3">F-box domain-containing protein</fullName>
    </recommendedName>
</protein>
<dbReference type="SUPFAM" id="SSF52047">
    <property type="entry name" value="RNI-like"/>
    <property type="match status" value="1"/>
</dbReference>
<keyword evidence="2" id="KW-1185">Reference proteome</keyword>
<comment type="caution">
    <text evidence="1">The sequence shown here is derived from an EMBL/GenBank/DDBJ whole genome shotgun (WGS) entry which is preliminary data.</text>
</comment>
<dbReference type="Proteomes" id="UP000481153">
    <property type="component" value="Unassembled WGS sequence"/>
</dbReference>
<accession>A0A6G0WV37</accession>